<gene>
    <name evidence="1" type="ORF">GALMADRAFT_139560</name>
</gene>
<dbReference type="EMBL" id="KL142378">
    <property type="protein sequence ID" value="KDR76658.1"/>
    <property type="molecule type" value="Genomic_DNA"/>
</dbReference>
<name>A0A067TCD3_GALM3</name>
<evidence type="ECO:0000313" key="1">
    <source>
        <dbReference type="EMBL" id="KDR76658.1"/>
    </source>
</evidence>
<proteinExistence type="predicted"/>
<dbReference type="Proteomes" id="UP000027222">
    <property type="component" value="Unassembled WGS sequence"/>
</dbReference>
<keyword evidence="2" id="KW-1185">Reference proteome</keyword>
<protein>
    <submittedName>
        <fullName evidence="1">Uncharacterized protein</fullName>
    </submittedName>
</protein>
<dbReference type="AlphaFoldDB" id="A0A067TCD3"/>
<organism evidence="1 2">
    <name type="scientific">Galerina marginata (strain CBS 339.88)</name>
    <dbReference type="NCBI Taxonomy" id="685588"/>
    <lineage>
        <taxon>Eukaryota</taxon>
        <taxon>Fungi</taxon>
        <taxon>Dikarya</taxon>
        <taxon>Basidiomycota</taxon>
        <taxon>Agaricomycotina</taxon>
        <taxon>Agaricomycetes</taxon>
        <taxon>Agaricomycetidae</taxon>
        <taxon>Agaricales</taxon>
        <taxon>Agaricineae</taxon>
        <taxon>Strophariaceae</taxon>
        <taxon>Galerina</taxon>
    </lineage>
</organism>
<accession>A0A067TCD3</accession>
<dbReference type="HOGENOM" id="CLU_2004092_0_0_1"/>
<reference evidence="2" key="1">
    <citation type="journal article" date="2014" name="Proc. Natl. Acad. Sci. U.S.A.">
        <title>Extensive sampling of basidiomycete genomes demonstrates inadequacy of the white-rot/brown-rot paradigm for wood decay fungi.</title>
        <authorList>
            <person name="Riley R."/>
            <person name="Salamov A.A."/>
            <person name="Brown D.W."/>
            <person name="Nagy L.G."/>
            <person name="Floudas D."/>
            <person name="Held B.W."/>
            <person name="Levasseur A."/>
            <person name="Lombard V."/>
            <person name="Morin E."/>
            <person name="Otillar R."/>
            <person name="Lindquist E.A."/>
            <person name="Sun H."/>
            <person name="LaButti K.M."/>
            <person name="Schmutz J."/>
            <person name="Jabbour D."/>
            <person name="Luo H."/>
            <person name="Baker S.E."/>
            <person name="Pisabarro A.G."/>
            <person name="Walton J.D."/>
            <person name="Blanchette R.A."/>
            <person name="Henrissat B."/>
            <person name="Martin F."/>
            <person name="Cullen D."/>
            <person name="Hibbett D.S."/>
            <person name="Grigoriev I.V."/>
        </authorList>
    </citation>
    <scope>NUCLEOTIDE SEQUENCE [LARGE SCALE GENOMIC DNA]</scope>
    <source>
        <strain evidence="2">CBS 339.88</strain>
    </source>
</reference>
<sequence length="124" mass="14038">MSRTWDYTSFFTWYASTNFPSKRGAVMLLSHVVVPALKDLLARKALDGRFNDFDFLLFRDRLESTPGGYVIVLAFRLNGELAHQLEIYPQSSNTPTVVLNTAGTIRRFADVDGAVQLPYESFEP</sequence>
<evidence type="ECO:0000313" key="2">
    <source>
        <dbReference type="Proteomes" id="UP000027222"/>
    </source>
</evidence>